<dbReference type="GO" id="GO:0051920">
    <property type="term" value="F:peroxiredoxin activity"/>
    <property type="evidence" value="ECO:0007669"/>
    <property type="project" value="InterPro"/>
</dbReference>
<reference evidence="2" key="2">
    <citation type="submission" date="2020-09" db="EMBL/GenBank/DDBJ databases">
        <authorList>
            <person name="Sun Q."/>
            <person name="Zhou Y."/>
        </authorList>
    </citation>
    <scope>NUCLEOTIDE SEQUENCE</scope>
    <source>
        <strain evidence="2">CGMCC 1.15290</strain>
    </source>
</reference>
<organism evidence="2 3">
    <name type="scientific">Filimonas zeae</name>
    <dbReference type="NCBI Taxonomy" id="1737353"/>
    <lineage>
        <taxon>Bacteria</taxon>
        <taxon>Pseudomonadati</taxon>
        <taxon>Bacteroidota</taxon>
        <taxon>Chitinophagia</taxon>
        <taxon>Chitinophagales</taxon>
        <taxon>Chitinophagaceae</taxon>
        <taxon>Filimonas</taxon>
    </lineage>
</organism>
<dbReference type="Gene3D" id="1.20.1290.10">
    <property type="entry name" value="AhpD-like"/>
    <property type="match status" value="1"/>
</dbReference>
<evidence type="ECO:0000313" key="2">
    <source>
        <dbReference type="EMBL" id="GGH82036.1"/>
    </source>
</evidence>
<dbReference type="InterPro" id="IPR004675">
    <property type="entry name" value="AhpD_core"/>
</dbReference>
<name>A0A917J5H0_9BACT</name>
<feature type="domain" description="Carboxymuconolactone decarboxylase-like" evidence="1">
    <location>
        <begin position="17"/>
        <end position="95"/>
    </location>
</feature>
<dbReference type="InterPro" id="IPR029032">
    <property type="entry name" value="AhpD-like"/>
</dbReference>
<dbReference type="PANTHER" id="PTHR34846:SF10">
    <property type="entry name" value="CYTOPLASMIC PROTEIN"/>
    <property type="match status" value="1"/>
</dbReference>
<accession>A0A917J5H0</accession>
<dbReference type="Proteomes" id="UP000627292">
    <property type="component" value="Unassembled WGS sequence"/>
</dbReference>
<comment type="caution">
    <text evidence="2">The sequence shown here is derived from an EMBL/GenBank/DDBJ whole genome shotgun (WGS) entry which is preliminary data.</text>
</comment>
<sequence length="156" mass="17743">MNMEQRVNIWEKGKDAMGALFHMGKYLSKSTIEKQLLHLLYYRVSQINGCGFCLDMHSKDFLAMGENPQRLYVLDAWREAPFYSDRERAALAYAESLTKLGHSLVPDDIYQAAAKVFSEQEMIDLTISIIAINSYNRINIAFGAVVGTYKVGQYNS</sequence>
<reference evidence="2" key="1">
    <citation type="journal article" date="2014" name="Int. J. Syst. Evol. Microbiol.">
        <title>Complete genome sequence of Corynebacterium casei LMG S-19264T (=DSM 44701T), isolated from a smear-ripened cheese.</title>
        <authorList>
            <consortium name="US DOE Joint Genome Institute (JGI-PGF)"/>
            <person name="Walter F."/>
            <person name="Albersmeier A."/>
            <person name="Kalinowski J."/>
            <person name="Ruckert C."/>
        </authorList>
    </citation>
    <scope>NUCLEOTIDE SEQUENCE</scope>
    <source>
        <strain evidence="2">CGMCC 1.15290</strain>
    </source>
</reference>
<evidence type="ECO:0000259" key="1">
    <source>
        <dbReference type="Pfam" id="PF02627"/>
    </source>
</evidence>
<dbReference type="SUPFAM" id="SSF69118">
    <property type="entry name" value="AhpD-like"/>
    <property type="match status" value="1"/>
</dbReference>
<dbReference type="EMBL" id="BMIB01000006">
    <property type="protein sequence ID" value="GGH82036.1"/>
    <property type="molecule type" value="Genomic_DNA"/>
</dbReference>
<dbReference type="NCBIfam" id="TIGR00778">
    <property type="entry name" value="ahpD_dom"/>
    <property type="match status" value="1"/>
</dbReference>
<gene>
    <name evidence="2" type="ORF">GCM10011379_55330</name>
</gene>
<keyword evidence="3" id="KW-1185">Reference proteome</keyword>
<dbReference type="Pfam" id="PF02627">
    <property type="entry name" value="CMD"/>
    <property type="match status" value="1"/>
</dbReference>
<dbReference type="AlphaFoldDB" id="A0A917J5H0"/>
<protein>
    <submittedName>
        <fullName evidence="2">Alkyl hydroperoxide reductase AhpD</fullName>
    </submittedName>
</protein>
<proteinExistence type="predicted"/>
<dbReference type="InterPro" id="IPR003779">
    <property type="entry name" value="CMD-like"/>
</dbReference>
<evidence type="ECO:0000313" key="3">
    <source>
        <dbReference type="Proteomes" id="UP000627292"/>
    </source>
</evidence>
<dbReference type="PANTHER" id="PTHR34846">
    <property type="entry name" value="4-CARBOXYMUCONOLACTONE DECARBOXYLASE FAMILY PROTEIN (AFU_ORTHOLOGUE AFUA_6G11590)"/>
    <property type="match status" value="1"/>
</dbReference>